<evidence type="ECO:0000313" key="2">
    <source>
        <dbReference type="EMBL" id="KAH3829852.1"/>
    </source>
</evidence>
<protein>
    <submittedName>
        <fullName evidence="2">Uncharacterized protein</fullName>
    </submittedName>
</protein>
<evidence type="ECO:0000256" key="1">
    <source>
        <dbReference type="SAM" id="MobiDB-lite"/>
    </source>
</evidence>
<reference evidence="2" key="2">
    <citation type="submission" date="2020-11" db="EMBL/GenBank/DDBJ databases">
        <authorList>
            <person name="McCartney M.A."/>
            <person name="Auch B."/>
            <person name="Kono T."/>
            <person name="Mallez S."/>
            <person name="Becker A."/>
            <person name="Gohl D.M."/>
            <person name="Silverstein K.A.T."/>
            <person name="Koren S."/>
            <person name="Bechman K.B."/>
            <person name="Herman A."/>
            <person name="Abrahante J.E."/>
            <person name="Garbe J."/>
        </authorList>
    </citation>
    <scope>NUCLEOTIDE SEQUENCE</scope>
    <source>
        <strain evidence="2">Duluth1</strain>
        <tissue evidence="2">Whole animal</tissue>
    </source>
</reference>
<gene>
    <name evidence="2" type="ORF">DPMN_103082</name>
</gene>
<dbReference type="AlphaFoldDB" id="A0A9D4K282"/>
<name>A0A9D4K282_DREPO</name>
<dbReference type="Proteomes" id="UP000828390">
    <property type="component" value="Unassembled WGS sequence"/>
</dbReference>
<reference evidence="2" key="1">
    <citation type="journal article" date="2019" name="bioRxiv">
        <title>The Genome of the Zebra Mussel, Dreissena polymorpha: A Resource for Invasive Species Research.</title>
        <authorList>
            <person name="McCartney M.A."/>
            <person name="Auch B."/>
            <person name="Kono T."/>
            <person name="Mallez S."/>
            <person name="Zhang Y."/>
            <person name="Obille A."/>
            <person name="Becker A."/>
            <person name="Abrahante J.E."/>
            <person name="Garbe J."/>
            <person name="Badalamenti J.P."/>
            <person name="Herman A."/>
            <person name="Mangelson H."/>
            <person name="Liachko I."/>
            <person name="Sullivan S."/>
            <person name="Sone E.D."/>
            <person name="Koren S."/>
            <person name="Silverstein K.A.T."/>
            <person name="Beckman K.B."/>
            <person name="Gohl D.M."/>
        </authorList>
    </citation>
    <scope>NUCLEOTIDE SEQUENCE</scope>
    <source>
        <strain evidence="2">Duluth1</strain>
        <tissue evidence="2">Whole animal</tissue>
    </source>
</reference>
<feature type="region of interest" description="Disordered" evidence="1">
    <location>
        <begin position="68"/>
        <end position="92"/>
    </location>
</feature>
<dbReference type="EMBL" id="JAIWYP010000004">
    <property type="protein sequence ID" value="KAH3829852.1"/>
    <property type="molecule type" value="Genomic_DNA"/>
</dbReference>
<accession>A0A9D4K282</accession>
<organism evidence="2 3">
    <name type="scientific">Dreissena polymorpha</name>
    <name type="common">Zebra mussel</name>
    <name type="synonym">Mytilus polymorpha</name>
    <dbReference type="NCBI Taxonomy" id="45954"/>
    <lineage>
        <taxon>Eukaryota</taxon>
        <taxon>Metazoa</taxon>
        <taxon>Spiralia</taxon>
        <taxon>Lophotrochozoa</taxon>
        <taxon>Mollusca</taxon>
        <taxon>Bivalvia</taxon>
        <taxon>Autobranchia</taxon>
        <taxon>Heteroconchia</taxon>
        <taxon>Euheterodonta</taxon>
        <taxon>Imparidentia</taxon>
        <taxon>Neoheterodontei</taxon>
        <taxon>Myida</taxon>
        <taxon>Dreissenoidea</taxon>
        <taxon>Dreissenidae</taxon>
        <taxon>Dreissena</taxon>
    </lineage>
</organism>
<feature type="compositionally biased region" description="Basic and acidic residues" evidence="1">
    <location>
        <begin position="78"/>
        <end position="88"/>
    </location>
</feature>
<keyword evidence="3" id="KW-1185">Reference proteome</keyword>
<evidence type="ECO:0000313" key="3">
    <source>
        <dbReference type="Proteomes" id="UP000828390"/>
    </source>
</evidence>
<proteinExistence type="predicted"/>
<sequence>MDVDKDGKIELARQRPTRNFGWTRPMLMGPWEPMDLSTTLKGDGNQAAFTFINGPGIERVIIRDFQGSSANSVGGDSGRMDGQKDRDQYNIPTLLKAYR</sequence>
<comment type="caution">
    <text evidence="2">The sequence shown here is derived from an EMBL/GenBank/DDBJ whole genome shotgun (WGS) entry which is preliminary data.</text>
</comment>